<dbReference type="PROSITE" id="PS51194">
    <property type="entry name" value="HELICASE_CTER"/>
    <property type="match status" value="1"/>
</dbReference>
<evidence type="ECO:0000313" key="3">
    <source>
        <dbReference type="Proteomes" id="UP000050741"/>
    </source>
</evidence>
<evidence type="ECO:0000313" key="4">
    <source>
        <dbReference type="WBParaSite" id="GPLIN_000425600"/>
    </source>
</evidence>
<reference evidence="3" key="2">
    <citation type="submission" date="2014-05" db="EMBL/GenBank/DDBJ databases">
        <title>The genome and life-stage specific transcriptomes of Globodera pallida elucidate key aspects of plant parasitism by a cyst nematode.</title>
        <authorList>
            <person name="Cotton J.A."/>
            <person name="Lilley C.J."/>
            <person name="Jones L.M."/>
            <person name="Kikuchi T."/>
            <person name="Reid A.J."/>
            <person name="Thorpe P."/>
            <person name="Tsai I.J."/>
            <person name="Beasley H."/>
            <person name="Blok V."/>
            <person name="Cock P.J.A."/>
            <person name="Van den Akker S.E."/>
            <person name="Holroyd N."/>
            <person name="Hunt M."/>
            <person name="Mantelin S."/>
            <person name="Naghra H."/>
            <person name="Pain A."/>
            <person name="Palomares-Rius J.E."/>
            <person name="Zarowiecki M."/>
            <person name="Berriman M."/>
            <person name="Jones J.T."/>
            <person name="Urwin P.E."/>
        </authorList>
    </citation>
    <scope>NUCLEOTIDE SEQUENCE [LARGE SCALE GENOMIC DNA]</scope>
    <source>
        <strain evidence="3">Lindley</strain>
    </source>
</reference>
<feature type="domain" description="Helicase C-terminal" evidence="2">
    <location>
        <begin position="130"/>
        <end position="292"/>
    </location>
</feature>
<dbReference type="PANTHER" id="PTHR47958">
    <property type="entry name" value="ATP-DEPENDENT RNA HELICASE DBP3"/>
    <property type="match status" value="1"/>
</dbReference>
<dbReference type="Proteomes" id="UP000050741">
    <property type="component" value="Unassembled WGS sequence"/>
</dbReference>
<dbReference type="Pfam" id="PF00271">
    <property type="entry name" value="Helicase_C"/>
    <property type="match status" value="1"/>
</dbReference>
<dbReference type="SUPFAM" id="SSF52540">
    <property type="entry name" value="P-loop containing nucleoside triphosphate hydrolases"/>
    <property type="match status" value="1"/>
</dbReference>
<accession>A0A183BUH0</accession>
<dbReference type="SMART" id="SM00490">
    <property type="entry name" value="HELICc"/>
    <property type="match status" value="1"/>
</dbReference>
<dbReference type="InterPro" id="IPR027417">
    <property type="entry name" value="P-loop_NTPase"/>
</dbReference>
<dbReference type="InterPro" id="IPR001650">
    <property type="entry name" value="Helicase_C-like"/>
</dbReference>
<keyword evidence="3" id="KW-1185">Reference proteome</keyword>
<organism evidence="3 4">
    <name type="scientific">Globodera pallida</name>
    <name type="common">Potato cyst nematode worm</name>
    <name type="synonym">Heterodera pallida</name>
    <dbReference type="NCBI Taxonomy" id="36090"/>
    <lineage>
        <taxon>Eukaryota</taxon>
        <taxon>Metazoa</taxon>
        <taxon>Ecdysozoa</taxon>
        <taxon>Nematoda</taxon>
        <taxon>Chromadorea</taxon>
        <taxon>Rhabditida</taxon>
        <taxon>Tylenchina</taxon>
        <taxon>Tylenchomorpha</taxon>
        <taxon>Tylenchoidea</taxon>
        <taxon>Heteroderidae</taxon>
        <taxon>Heteroderinae</taxon>
        <taxon>Globodera</taxon>
    </lineage>
</organism>
<proteinExistence type="predicted"/>
<protein>
    <submittedName>
        <fullName evidence="4">Helicase C-terminal domain-containing protein</fullName>
    </submittedName>
</protein>
<dbReference type="WBParaSite" id="GPLIN_000425600">
    <property type="protein sequence ID" value="GPLIN_000425600"/>
    <property type="gene ID" value="GPLIN_000425600"/>
</dbReference>
<dbReference type="Gene3D" id="3.40.50.300">
    <property type="entry name" value="P-loop containing nucleotide triphosphate hydrolases"/>
    <property type="match status" value="2"/>
</dbReference>
<dbReference type="CDD" id="cd18787">
    <property type="entry name" value="SF2_C_DEAD"/>
    <property type="match status" value="1"/>
</dbReference>
<sequence length="445" mass="49492">MEQLEQHQQHNHQQQHSQAKEADSENRNFQPSGTLKLNRLRFLVLDEADKLIFDSIFYKSVLKLRDLMNSHYQLQQKHQTAVDKCSVSPPRILMFSATYGDSESNVAEVLRPGFFRVSVGTNDQLVFASTVKQKLIEVESRQQKIEVLFNLLVQLHSGTISGSAEGVTWRRLKTKMLSLKRYRAIPINGDRSQKQRQNALDEFEHGDSDVLVSTNVAARGLNLAGGNKLIVVNFELPRLVEDYVHRIGRTGRAGNIGRALSFIDLGSLAEVQFRDKLVESIVRLNKSPPEIIRATHMRNAAVPPHQQQQHSSTVTVPPASSWTRYTPKPLHILALQQQLLLNPMKEDIAGGGLHHSDTSLSPVFSSGSVQPPDVPLSANFLFPPVCANCELERRRVAQCVRELADARTELHRLRALLMRVGTIFGVANSAGGGINGAESLLGAHG</sequence>
<dbReference type="GO" id="GO:0043186">
    <property type="term" value="C:P granule"/>
    <property type="evidence" value="ECO:0007669"/>
    <property type="project" value="UniProtKB-ARBA"/>
</dbReference>
<evidence type="ECO:0000256" key="1">
    <source>
        <dbReference type="SAM" id="MobiDB-lite"/>
    </source>
</evidence>
<dbReference type="AlphaFoldDB" id="A0A183BUH0"/>
<dbReference type="PROSITE" id="PS00039">
    <property type="entry name" value="DEAD_ATP_HELICASE"/>
    <property type="match status" value="1"/>
</dbReference>
<feature type="region of interest" description="Disordered" evidence="1">
    <location>
        <begin position="1"/>
        <end position="31"/>
    </location>
</feature>
<evidence type="ECO:0000259" key="2">
    <source>
        <dbReference type="PROSITE" id="PS51194"/>
    </source>
</evidence>
<name>A0A183BUH0_GLOPA</name>
<dbReference type="InterPro" id="IPR000629">
    <property type="entry name" value="RNA-helicase_DEAD-box_CS"/>
</dbReference>
<reference evidence="3" key="1">
    <citation type="submission" date="2013-12" db="EMBL/GenBank/DDBJ databases">
        <authorList>
            <person name="Aslett M."/>
        </authorList>
    </citation>
    <scope>NUCLEOTIDE SEQUENCE [LARGE SCALE GENOMIC DNA]</scope>
    <source>
        <strain evidence="3">Lindley</strain>
    </source>
</reference>
<reference evidence="4" key="3">
    <citation type="submission" date="2016-06" db="UniProtKB">
        <authorList>
            <consortium name="WormBaseParasite"/>
        </authorList>
    </citation>
    <scope>IDENTIFICATION</scope>
</reference>